<sequence>MRQPSRLRLFTAFLALAMSAGVHAQAKKDDTMQLPIWNQASGKVEAVLLLEPADASVGVRRRFSEGALDAAFGLGAGDSLGLLCDRKSGVSSAIGNLANHCLLASMGDDAASSDNHRINATTGFSRNGGRVGLTVGASQETLPAWLSPARGRVEQHDVTVSGEKTIGREGFVTIGGTVAKARIVSAADVPELADRWNTHSVTLGGGYGHFSGNIIGRVIDVPGAPGGQWQGLGLGFTWRTPWSGQLTVGADNVVTRGKNPFAAPATSDEQGTIPYVRYEQDL</sequence>
<evidence type="ECO:0000313" key="3">
    <source>
        <dbReference type="Proteomes" id="UP000681317"/>
    </source>
</evidence>
<evidence type="ECO:0008006" key="4">
    <source>
        <dbReference type="Google" id="ProtNLM"/>
    </source>
</evidence>
<dbReference type="EMBL" id="AP024545">
    <property type="protein sequence ID" value="BCT92788.1"/>
    <property type="molecule type" value="Genomic_DNA"/>
</dbReference>
<proteinExistence type="predicted"/>
<evidence type="ECO:0000313" key="2">
    <source>
        <dbReference type="EMBL" id="BCT92788.1"/>
    </source>
</evidence>
<evidence type="ECO:0000256" key="1">
    <source>
        <dbReference type="SAM" id="SignalP"/>
    </source>
</evidence>
<name>A0ABN6FYV9_9GAMM</name>
<protein>
    <recommendedName>
        <fullName evidence="4">Secreted protein</fullName>
    </recommendedName>
</protein>
<keyword evidence="3" id="KW-1185">Reference proteome</keyword>
<feature type="signal peptide" evidence="1">
    <location>
        <begin position="1"/>
        <end position="24"/>
    </location>
</feature>
<keyword evidence="1" id="KW-0732">Signal</keyword>
<gene>
    <name evidence="2" type="ORF">LYSCAS_18120</name>
</gene>
<organism evidence="2 3">
    <name type="scientific">Noviluteimonas caseinilytica</name>
    <dbReference type="NCBI Taxonomy" id="2675101"/>
    <lineage>
        <taxon>Bacteria</taxon>
        <taxon>Pseudomonadati</taxon>
        <taxon>Pseudomonadota</taxon>
        <taxon>Gammaproteobacteria</taxon>
        <taxon>Lysobacterales</taxon>
        <taxon>Lysobacteraceae</taxon>
        <taxon>Noviluteimonas</taxon>
    </lineage>
</organism>
<reference evidence="2 3" key="1">
    <citation type="submission" date="2021-03" db="EMBL/GenBank/DDBJ databases">
        <title>Complete Genome Sequences of Two Lysobacter Strains Isolated from Sea Water (Lysobacter caseinilyticus) and Soil (Lysobacter helvus) in South Korea.</title>
        <authorList>
            <person name="Watanabe Y."/>
            <person name="Arakawa K."/>
        </authorList>
    </citation>
    <scope>NUCLEOTIDE SEQUENCE [LARGE SCALE GENOMIC DNA]</scope>
    <source>
        <strain evidence="2 3">KVB24</strain>
    </source>
</reference>
<dbReference type="Proteomes" id="UP000681317">
    <property type="component" value="Chromosome"/>
</dbReference>
<accession>A0ABN6FYV9</accession>
<feature type="chain" id="PRO_5045547711" description="Secreted protein" evidence="1">
    <location>
        <begin position="25"/>
        <end position="282"/>
    </location>
</feature>
<dbReference type="RefSeq" id="WP_213433708.1">
    <property type="nucleotide sequence ID" value="NZ_AP024545.1"/>
</dbReference>